<dbReference type="GO" id="GO:0009697">
    <property type="term" value="P:salicylic acid biosynthetic process"/>
    <property type="evidence" value="ECO:0007669"/>
    <property type="project" value="TreeGrafter"/>
</dbReference>
<dbReference type="GO" id="GO:0004106">
    <property type="term" value="F:chorismate mutase activity"/>
    <property type="evidence" value="ECO:0007669"/>
    <property type="project" value="UniProtKB-EC"/>
</dbReference>
<dbReference type="OrthoDB" id="9802281at2"/>
<feature type="domain" description="Chorismate mutase" evidence="2">
    <location>
        <begin position="7"/>
        <end position="97"/>
    </location>
</feature>
<dbReference type="SMART" id="SM00830">
    <property type="entry name" value="CM_2"/>
    <property type="match status" value="1"/>
</dbReference>
<dbReference type="PROSITE" id="PS51168">
    <property type="entry name" value="CHORISMATE_MUT_2"/>
    <property type="match status" value="1"/>
</dbReference>
<keyword evidence="4" id="KW-1185">Reference proteome</keyword>
<dbReference type="Pfam" id="PF01817">
    <property type="entry name" value="CM_2"/>
    <property type="match status" value="1"/>
</dbReference>
<dbReference type="InterPro" id="IPR002701">
    <property type="entry name" value="CM_II_prokaryot"/>
</dbReference>
<name>A0A544QVR4_9FIRM</name>
<evidence type="ECO:0000259" key="2">
    <source>
        <dbReference type="PROSITE" id="PS51168"/>
    </source>
</evidence>
<gene>
    <name evidence="3" type="ORF">EXD82_05055</name>
</gene>
<evidence type="ECO:0000256" key="1">
    <source>
        <dbReference type="ARBA" id="ARBA00023235"/>
    </source>
</evidence>
<protein>
    <submittedName>
        <fullName evidence="3">Chorismate mutase</fullName>
        <ecNumber evidence="3">5.4.99.5</ecNumber>
    </submittedName>
</protein>
<dbReference type="Gene3D" id="1.20.59.10">
    <property type="entry name" value="Chorismate mutase"/>
    <property type="match status" value="1"/>
</dbReference>
<dbReference type="InterPro" id="IPR051331">
    <property type="entry name" value="Chorismate_mutase-related"/>
</dbReference>
<reference evidence="3 4" key="1">
    <citation type="submission" date="2019-02" db="EMBL/GenBank/DDBJ databases">
        <title>Peptostreptococcaceae bacterium ZHW00191 nov., a new bacterium isolated from the human gut.</title>
        <authorList>
            <person name="Zhou H.-W."/>
            <person name="Chen X.-J."/>
        </authorList>
    </citation>
    <scope>NUCLEOTIDE SEQUENCE [LARGE SCALE GENOMIC DNA]</scope>
    <source>
        <strain evidence="3 4">ZHW00191</strain>
    </source>
</reference>
<sequence length="98" mass="11639">MCNPNKINIETSLDKYREEIDLIDSQIINLFEQRIEVAVKVAEYKKENKMNILQGKREEEVIKKALSELKNMEYSEYAKELMNLLMNISKEVQKDKIK</sequence>
<dbReference type="AlphaFoldDB" id="A0A544QVR4"/>
<dbReference type="PANTHER" id="PTHR38041">
    <property type="entry name" value="CHORISMATE MUTASE"/>
    <property type="match status" value="1"/>
</dbReference>
<comment type="caution">
    <text evidence="3">The sequence shown here is derived from an EMBL/GenBank/DDBJ whole genome shotgun (WGS) entry which is preliminary data.</text>
</comment>
<proteinExistence type="predicted"/>
<dbReference type="Proteomes" id="UP000317863">
    <property type="component" value="Unassembled WGS sequence"/>
</dbReference>
<organism evidence="3 4">
    <name type="scientific">Peptacetobacter hominis</name>
    <dbReference type="NCBI Taxonomy" id="2743610"/>
    <lineage>
        <taxon>Bacteria</taxon>
        <taxon>Bacillati</taxon>
        <taxon>Bacillota</taxon>
        <taxon>Clostridia</taxon>
        <taxon>Peptostreptococcales</taxon>
        <taxon>Peptostreptococcaceae</taxon>
        <taxon>Peptacetobacter</taxon>
    </lineage>
</organism>
<dbReference type="InterPro" id="IPR036979">
    <property type="entry name" value="CM_dom_sf"/>
</dbReference>
<dbReference type="EC" id="5.4.99.5" evidence="3"/>
<dbReference type="PANTHER" id="PTHR38041:SF1">
    <property type="entry name" value="CHORISMATE MUTASE"/>
    <property type="match status" value="1"/>
</dbReference>
<dbReference type="EMBL" id="SGJB01000007">
    <property type="protein sequence ID" value="TQQ84773.1"/>
    <property type="molecule type" value="Genomic_DNA"/>
</dbReference>
<dbReference type="RefSeq" id="WP_142535828.1">
    <property type="nucleotide sequence ID" value="NZ_SGJB01000007.1"/>
</dbReference>
<dbReference type="InterPro" id="IPR011279">
    <property type="entry name" value="Chorismate_mutase_GmP"/>
</dbReference>
<dbReference type="NCBIfam" id="TIGR01805">
    <property type="entry name" value="CM_mono_grmpos"/>
    <property type="match status" value="1"/>
</dbReference>
<evidence type="ECO:0000313" key="4">
    <source>
        <dbReference type="Proteomes" id="UP000317863"/>
    </source>
</evidence>
<evidence type="ECO:0000313" key="3">
    <source>
        <dbReference type="EMBL" id="TQQ84773.1"/>
    </source>
</evidence>
<keyword evidence="1 3" id="KW-0413">Isomerase</keyword>
<dbReference type="InterPro" id="IPR036263">
    <property type="entry name" value="Chorismate_II_sf"/>
</dbReference>
<dbReference type="SUPFAM" id="SSF48600">
    <property type="entry name" value="Chorismate mutase II"/>
    <property type="match status" value="1"/>
</dbReference>
<accession>A0A544QVR4</accession>
<dbReference type="GO" id="GO:0046417">
    <property type="term" value="P:chorismate metabolic process"/>
    <property type="evidence" value="ECO:0007669"/>
    <property type="project" value="InterPro"/>
</dbReference>